<dbReference type="EMBL" id="FJOG01000033">
    <property type="protein sequence ID" value="CZR65802.1"/>
    <property type="molecule type" value="Genomic_DNA"/>
</dbReference>
<dbReference type="GO" id="GO:0008270">
    <property type="term" value="F:zinc ion binding"/>
    <property type="evidence" value="ECO:0007669"/>
    <property type="project" value="UniProtKB-KW"/>
</dbReference>
<dbReference type="Proteomes" id="UP000184330">
    <property type="component" value="Unassembled WGS sequence"/>
</dbReference>
<dbReference type="InterPro" id="IPR036236">
    <property type="entry name" value="Znf_C2H2_sf"/>
</dbReference>
<dbReference type="PROSITE" id="PS50297">
    <property type="entry name" value="ANK_REP_REGION"/>
    <property type="match status" value="1"/>
</dbReference>
<dbReference type="Pfam" id="PF12796">
    <property type="entry name" value="Ank_2"/>
    <property type="match status" value="1"/>
</dbReference>
<dbReference type="InterPro" id="IPR051165">
    <property type="entry name" value="Multifunctional_ANK_Repeat"/>
</dbReference>
<dbReference type="InterPro" id="IPR002110">
    <property type="entry name" value="Ankyrin_rpt"/>
</dbReference>
<dbReference type="PANTHER" id="PTHR24123:SF33">
    <property type="entry name" value="PROTEIN HOS4"/>
    <property type="match status" value="1"/>
</dbReference>
<dbReference type="PROSITE" id="PS50088">
    <property type="entry name" value="ANK_REPEAT"/>
    <property type="match status" value="1"/>
</dbReference>
<keyword evidence="4" id="KW-0479">Metal-binding</keyword>
<dbReference type="InterPro" id="IPR036770">
    <property type="entry name" value="Ankyrin_rpt-contain_sf"/>
</dbReference>
<feature type="repeat" description="ANK" evidence="3">
    <location>
        <begin position="155"/>
        <end position="187"/>
    </location>
</feature>
<evidence type="ECO:0000256" key="2">
    <source>
        <dbReference type="ARBA" id="ARBA00023043"/>
    </source>
</evidence>
<gene>
    <name evidence="6" type="ORF">PAC_15702</name>
</gene>
<keyword evidence="7" id="KW-1185">Reference proteome</keyword>
<dbReference type="PROSITE" id="PS50157">
    <property type="entry name" value="ZINC_FINGER_C2H2_2"/>
    <property type="match status" value="2"/>
</dbReference>
<proteinExistence type="predicted"/>
<dbReference type="SMART" id="SM00248">
    <property type="entry name" value="ANK"/>
    <property type="match status" value="3"/>
</dbReference>
<evidence type="ECO:0000313" key="7">
    <source>
        <dbReference type="Proteomes" id="UP000184330"/>
    </source>
</evidence>
<dbReference type="STRING" id="576137.A0A1L7XL88"/>
<dbReference type="PANTHER" id="PTHR24123">
    <property type="entry name" value="ANKYRIN REPEAT-CONTAINING"/>
    <property type="match status" value="1"/>
</dbReference>
<keyword evidence="2 3" id="KW-0040">ANK repeat</keyword>
<evidence type="ECO:0000256" key="4">
    <source>
        <dbReference type="PROSITE-ProRule" id="PRU00042"/>
    </source>
</evidence>
<protein>
    <recommendedName>
        <fullName evidence="5">C2H2-type domain-containing protein</fullName>
    </recommendedName>
</protein>
<dbReference type="SMART" id="SM00355">
    <property type="entry name" value="ZnF_C2H2"/>
    <property type="match status" value="3"/>
</dbReference>
<accession>A0A1L7XL88</accession>
<evidence type="ECO:0000256" key="1">
    <source>
        <dbReference type="ARBA" id="ARBA00022737"/>
    </source>
</evidence>
<keyword evidence="4" id="KW-0862">Zinc</keyword>
<reference evidence="6 7" key="1">
    <citation type="submission" date="2016-03" db="EMBL/GenBank/DDBJ databases">
        <authorList>
            <person name="Ploux O."/>
        </authorList>
    </citation>
    <scope>NUCLEOTIDE SEQUENCE [LARGE SCALE GENOMIC DNA]</scope>
    <source>
        <strain evidence="6 7">UAMH 11012</strain>
    </source>
</reference>
<dbReference type="OrthoDB" id="4772757at2759"/>
<feature type="domain" description="C2H2-type" evidence="5">
    <location>
        <begin position="9"/>
        <end position="38"/>
    </location>
</feature>
<sequence>MDTAEALCISCGFEGCSKIFTKRMDYNRHRKSHERPYKCSICDKSFGLKTDRDRHRTTHKPNAPKFMCNFPGCKFKGTPRKDYLLKHIRNCHKSSGDSASRESVPLYYQKSANEATEFQSEETLLGFLDAVGQGDECLVKSFISAKIDLCGKDSRGITAGDIAATKGHSNILRLLIEAGIDVNTNQDEPWIHQAIKNGHLDSARLLLGAGAKVGLDPFLGYGPSSVFEEALMKGCHDAITLVQQHRADTHARPVLEQLLGEAMQHGDLSRTLQLFKMGAPLSLSETALEYGVRNGLSHLVGLLLDNGAQFPPSRASTTCGLSFVYATNSKNIAMAHLIAERVCKISDPDSWEITIRMGLPTSHTGHSGLQFRRILYSNEGSARQLSIPFGALLCGTLVKALVDLGAYDERVGENGPIIARYSTVSHSQYCLDQWNDQVAHYLNDERRVDDNGPIIARYFTVSHSQYCLDQWNDQVVHHLNDERRVKVFMEMVKICSEKGMVLTNEEWLEFDPEIQTLFTSPC</sequence>
<dbReference type="SUPFAM" id="SSF48403">
    <property type="entry name" value="Ankyrin repeat"/>
    <property type="match status" value="1"/>
</dbReference>
<dbReference type="SUPFAM" id="SSF57667">
    <property type="entry name" value="beta-beta-alpha zinc fingers"/>
    <property type="match status" value="1"/>
</dbReference>
<dbReference type="InterPro" id="IPR013087">
    <property type="entry name" value="Znf_C2H2_type"/>
</dbReference>
<evidence type="ECO:0000256" key="3">
    <source>
        <dbReference type="PROSITE-ProRule" id="PRU00023"/>
    </source>
</evidence>
<keyword evidence="4" id="KW-0863">Zinc-finger</keyword>
<dbReference type="FunFam" id="3.30.160.60:FF:000630">
    <property type="entry name" value="Zinc finger protein 180"/>
    <property type="match status" value="1"/>
</dbReference>
<dbReference type="Gene3D" id="3.30.160.60">
    <property type="entry name" value="Classic Zinc Finger"/>
    <property type="match status" value="1"/>
</dbReference>
<dbReference type="AlphaFoldDB" id="A0A1L7XL88"/>
<dbReference type="PROSITE" id="PS00028">
    <property type="entry name" value="ZINC_FINGER_C2H2_1"/>
    <property type="match status" value="2"/>
</dbReference>
<dbReference type="Gene3D" id="1.25.40.20">
    <property type="entry name" value="Ankyrin repeat-containing domain"/>
    <property type="match status" value="1"/>
</dbReference>
<evidence type="ECO:0000313" key="6">
    <source>
        <dbReference type="EMBL" id="CZR65802.1"/>
    </source>
</evidence>
<name>A0A1L7XL88_9HELO</name>
<evidence type="ECO:0000259" key="5">
    <source>
        <dbReference type="PROSITE" id="PS50157"/>
    </source>
</evidence>
<feature type="domain" description="C2H2-type" evidence="5">
    <location>
        <begin position="37"/>
        <end position="64"/>
    </location>
</feature>
<organism evidence="6 7">
    <name type="scientific">Phialocephala subalpina</name>
    <dbReference type="NCBI Taxonomy" id="576137"/>
    <lineage>
        <taxon>Eukaryota</taxon>
        <taxon>Fungi</taxon>
        <taxon>Dikarya</taxon>
        <taxon>Ascomycota</taxon>
        <taxon>Pezizomycotina</taxon>
        <taxon>Leotiomycetes</taxon>
        <taxon>Helotiales</taxon>
        <taxon>Mollisiaceae</taxon>
        <taxon>Phialocephala</taxon>
        <taxon>Phialocephala fortinii species complex</taxon>
    </lineage>
</organism>
<keyword evidence="1" id="KW-0677">Repeat</keyword>